<keyword evidence="2" id="KW-1185">Reference proteome</keyword>
<proteinExistence type="predicted"/>
<sequence>MIFNGMDLISLPEEIICIVIRFFLNSLGDITVIRRVCRVLKDVCDRELPLLDTELEVEFGSWEMALALGNKGRKKILCPEVVEHKEAMERCGFDYVNLTNVNEYYIQMDRKLVPEDFSAMDNNGLGFWILHVRKLNIHKLTTQEPTYELTTQEPTYELTISEPSSSCLITFFDYLEEKKRTFPLHVTFCEHGDKLNDERVVDSPGVRRVVEKINNSSLNFSVDFQITLSNEYEEKLHLGPKISECSLYYSVSETKQLCDVVELRPHHVVSLAIVPHSYYRTTQRLQRIITQCPGMNLRSLELQSVMINAEGILDDLNVDELIIHNVEWHNRPSNKPNCSAKIVRTFTCFDSTEEFEIFNFTRLQRLYWIYLGKDDPTIPQHLKRRIPELDLLSVDWPHDRPYEEFSYLLLKPLIQNSKIRHLVVTTNIDVESVIPTGMNKLETISIIYDVEERRQTPLEFLNDQAKKLLPRTPALKLMECYDASLYSQPKCPPNRTALVPDILNTKRRQLGLL</sequence>
<evidence type="ECO:0000313" key="1">
    <source>
        <dbReference type="EMBL" id="KAA8917835.1"/>
    </source>
</evidence>
<gene>
    <name evidence="1" type="ORF">TRICI_000037</name>
</gene>
<accession>A0A642VEM0</accession>
<organism evidence="1 2">
    <name type="scientific">Trichomonascus ciferrii</name>
    <dbReference type="NCBI Taxonomy" id="44093"/>
    <lineage>
        <taxon>Eukaryota</taxon>
        <taxon>Fungi</taxon>
        <taxon>Dikarya</taxon>
        <taxon>Ascomycota</taxon>
        <taxon>Saccharomycotina</taxon>
        <taxon>Dipodascomycetes</taxon>
        <taxon>Dipodascales</taxon>
        <taxon>Trichomonascaceae</taxon>
        <taxon>Trichomonascus</taxon>
        <taxon>Trichomonascus ciferrii complex</taxon>
    </lineage>
</organism>
<dbReference type="EMBL" id="SWFS01000007">
    <property type="protein sequence ID" value="KAA8917835.1"/>
    <property type="molecule type" value="Genomic_DNA"/>
</dbReference>
<protein>
    <submittedName>
        <fullName evidence="1">Uncharacterized protein</fullName>
    </submittedName>
</protein>
<evidence type="ECO:0000313" key="2">
    <source>
        <dbReference type="Proteomes" id="UP000761534"/>
    </source>
</evidence>
<dbReference type="Proteomes" id="UP000761534">
    <property type="component" value="Unassembled WGS sequence"/>
</dbReference>
<dbReference type="AlphaFoldDB" id="A0A642VEM0"/>
<name>A0A642VEM0_9ASCO</name>
<reference evidence="1" key="1">
    <citation type="journal article" date="2019" name="G3 (Bethesda)">
        <title>Genome Assemblies of Two Rare Opportunistic Yeast Pathogens: Diutina rugosa (syn. Candida rugosa) and Trichomonascus ciferrii (syn. Candida ciferrii).</title>
        <authorList>
            <person name="Mixao V."/>
            <person name="Saus E."/>
            <person name="Hansen A.P."/>
            <person name="Lass-Florl C."/>
            <person name="Gabaldon T."/>
        </authorList>
    </citation>
    <scope>NUCLEOTIDE SEQUENCE</scope>
    <source>
        <strain evidence="1">CBS 4856</strain>
    </source>
</reference>
<comment type="caution">
    <text evidence="1">The sequence shown here is derived from an EMBL/GenBank/DDBJ whole genome shotgun (WGS) entry which is preliminary data.</text>
</comment>
<dbReference type="VEuPathDB" id="FungiDB:TRICI_000037"/>